<evidence type="ECO:0000313" key="2">
    <source>
        <dbReference type="Proteomes" id="UP000009096"/>
    </source>
</evidence>
<dbReference type="Proteomes" id="UP000009096">
    <property type="component" value="Chromosome 1"/>
</dbReference>
<gene>
    <name evidence="1" type="ORF">FVEG_14758</name>
</gene>
<keyword evidence="2" id="KW-1185">Reference proteome</keyword>
<dbReference type="EMBL" id="CM000578">
    <property type="protein sequence ID" value="EWG37327.1"/>
    <property type="molecule type" value="Genomic_DNA"/>
</dbReference>
<dbReference type="EMBL" id="DS022242">
    <property type="protein sequence ID" value="EWG37327.1"/>
    <property type="molecule type" value="Genomic_DNA"/>
</dbReference>
<dbReference type="RefSeq" id="XP_018743518.1">
    <property type="nucleotide sequence ID" value="XM_018903731.1"/>
</dbReference>
<proteinExistence type="predicted"/>
<evidence type="ECO:0000313" key="1">
    <source>
        <dbReference type="EMBL" id="EWG37327.1"/>
    </source>
</evidence>
<dbReference type="VEuPathDB" id="FungiDB:FVEG_14758"/>
<dbReference type="AlphaFoldDB" id="W7LXP7"/>
<name>W7LXP7_GIBM7</name>
<accession>W7LXP7</accession>
<reference evidence="1 2" key="1">
    <citation type="journal article" date="2010" name="Nature">
        <title>Comparative genomics reveals mobile pathogenicity chromosomes in Fusarium.</title>
        <authorList>
            <person name="Ma L.J."/>
            <person name="van der Does H.C."/>
            <person name="Borkovich K.A."/>
            <person name="Coleman J.J."/>
            <person name="Daboussi M.J."/>
            <person name="Di Pietro A."/>
            <person name="Dufresne M."/>
            <person name="Freitag M."/>
            <person name="Grabherr M."/>
            <person name="Henrissat B."/>
            <person name="Houterman P.M."/>
            <person name="Kang S."/>
            <person name="Shim W.B."/>
            <person name="Woloshuk C."/>
            <person name="Xie X."/>
            <person name="Xu J.R."/>
            <person name="Antoniw J."/>
            <person name="Baker S.E."/>
            <person name="Bluhm B.H."/>
            <person name="Breakspear A."/>
            <person name="Brown D.W."/>
            <person name="Butchko R.A."/>
            <person name="Chapman S."/>
            <person name="Coulson R."/>
            <person name="Coutinho P.M."/>
            <person name="Danchin E.G."/>
            <person name="Diener A."/>
            <person name="Gale L.R."/>
            <person name="Gardiner D.M."/>
            <person name="Goff S."/>
            <person name="Hammond-Kosack K.E."/>
            <person name="Hilburn K."/>
            <person name="Hua-Van A."/>
            <person name="Jonkers W."/>
            <person name="Kazan K."/>
            <person name="Kodira C.D."/>
            <person name="Koehrsen M."/>
            <person name="Kumar L."/>
            <person name="Lee Y.H."/>
            <person name="Li L."/>
            <person name="Manners J.M."/>
            <person name="Miranda-Saavedra D."/>
            <person name="Mukherjee M."/>
            <person name="Park G."/>
            <person name="Park J."/>
            <person name="Park S.Y."/>
            <person name="Proctor R.H."/>
            <person name="Regev A."/>
            <person name="Ruiz-Roldan M.C."/>
            <person name="Sain D."/>
            <person name="Sakthikumar S."/>
            <person name="Sykes S."/>
            <person name="Schwartz D.C."/>
            <person name="Turgeon B.G."/>
            <person name="Wapinski I."/>
            <person name="Yoder O."/>
            <person name="Young S."/>
            <person name="Zeng Q."/>
            <person name="Zhou S."/>
            <person name="Galagan J."/>
            <person name="Cuomo C.A."/>
            <person name="Kistler H.C."/>
            <person name="Rep M."/>
        </authorList>
    </citation>
    <scope>NUCLEOTIDE SEQUENCE [LARGE SCALE GENOMIC DNA]</scope>
    <source>
        <strain evidence="2">M3125 / FGSC 7600</strain>
    </source>
</reference>
<sequence>MNNIVRAWREYESSTNQGSADGHLLSRGVAEAIYDWLKCSFSCTIHAVAHCCAPQPFPRAVRGCVCIDADELSMKLLRPSIEFKPQNQPINVKQHAKVRGMRPGAEMATPNCSLLSRRI</sequence>
<organism evidence="1 2">
    <name type="scientific">Gibberella moniliformis (strain M3125 / FGSC 7600)</name>
    <name type="common">Maize ear and stalk rot fungus</name>
    <name type="synonym">Fusarium verticillioides</name>
    <dbReference type="NCBI Taxonomy" id="334819"/>
    <lineage>
        <taxon>Eukaryota</taxon>
        <taxon>Fungi</taxon>
        <taxon>Dikarya</taxon>
        <taxon>Ascomycota</taxon>
        <taxon>Pezizomycotina</taxon>
        <taxon>Sordariomycetes</taxon>
        <taxon>Hypocreomycetidae</taxon>
        <taxon>Hypocreales</taxon>
        <taxon>Nectriaceae</taxon>
        <taxon>Fusarium</taxon>
        <taxon>Fusarium fujikuroi species complex</taxon>
    </lineage>
</organism>
<protein>
    <submittedName>
        <fullName evidence="1">Uncharacterized protein</fullName>
    </submittedName>
</protein>
<dbReference type="KEGG" id="fvr:FVEG_14758"/>
<dbReference type="GeneID" id="30071634"/>